<feature type="transmembrane region" description="Helical" evidence="1">
    <location>
        <begin position="62"/>
        <end position="81"/>
    </location>
</feature>
<accession>A0A0M3US01</accession>
<dbReference type="AlphaFoldDB" id="A0A0M3US01"/>
<proteinExistence type="predicted"/>
<reference evidence="2 3" key="1">
    <citation type="submission" date="2015-09" db="EMBL/GenBank/DDBJ databases">
        <authorList>
            <person name="Jackson K.R."/>
            <person name="Lunt B.L."/>
            <person name="Fisher J.N.B."/>
            <person name="Gardner A.V."/>
            <person name="Bailey M.E."/>
            <person name="Deus L.M."/>
            <person name="Earl A.S."/>
            <person name="Gibby P.D."/>
            <person name="Hartmann K.A."/>
            <person name="Liu J.E."/>
            <person name="Manci A.M."/>
            <person name="Nielsen D.A."/>
            <person name="Solomon M.B."/>
            <person name="Breakwell D.P."/>
            <person name="Burnett S.H."/>
            <person name="Grose J.H."/>
        </authorList>
    </citation>
    <scope>NUCLEOTIDE SEQUENCE [LARGE SCALE GENOMIC DNA]</scope>
    <source>
        <strain evidence="2 3">KCOM 1279</strain>
    </source>
</reference>
<feature type="transmembrane region" description="Helical" evidence="1">
    <location>
        <begin position="6"/>
        <end position="28"/>
    </location>
</feature>
<keyword evidence="1" id="KW-0812">Transmembrane</keyword>
<keyword evidence="1" id="KW-0472">Membrane</keyword>
<organism evidence="2">
    <name type="scientific">Fusobacterium animalis</name>
    <dbReference type="NCBI Taxonomy" id="76859"/>
    <lineage>
        <taxon>Bacteria</taxon>
        <taxon>Fusobacteriati</taxon>
        <taxon>Fusobacteriota</taxon>
        <taxon>Fusobacteriia</taxon>
        <taxon>Fusobacteriales</taxon>
        <taxon>Fusobacteriaceae</taxon>
        <taxon>Fusobacterium</taxon>
    </lineage>
</organism>
<keyword evidence="1" id="KW-1133">Transmembrane helix</keyword>
<sequence>MDMEIFLFFFVPFLFTYALMIGLGFLEIQILKYTFKVKDFILVILLKVFEIFFIASDKINIKSLKILAILYFTILILYSCFKRITARISLIYILFFFVDLFFMYLILKIGESIIMIPLL</sequence>
<name>A0A0M3US01_9FUSO</name>
<dbReference type="PATRIC" id="fig|76859.3.peg.594"/>
<evidence type="ECO:0000313" key="3">
    <source>
        <dbReference type="Proteomes" id="UP000063147"/>
    </source>
</evidence>
<gene>
    <name evidence="2" type="ORF">RN98_03025</name>
</gene>
<evidence type="ECO:0000256" key="1">
    <source>
        <dbReference type="SAM" id="Phobius"/>
    </source>
</evidence>
<dbReference type="Proteomes" id="UP000063147">
    <property type="component" value="Chromosome"/>
</dbReference>
<feature type="transmembrane region" description="Helical" evidence="1">
    <location>
        <begin position="40"/>
        <end position="56"/>
    </location>
</feature>
<evidence type="ECO:0000313" key="2">
    <source>
        <dbReference type="EMBL" id="ALF17203.1"/>
    </source>
</evidence>
<protein>
    <submittedName>
        <fullName evidence="2">Uncharacterized protein</fullName>
    </submittedName>
</protein>
<dbReference type="EMBL" id="CP012713">
    <property type="protein sequence ID" value="ALF17203.1"/>
    <property type="molecule type" value="Genomic_DNA"/>
</dbReference>
<dbReference type="RefSeq" id="WP_060675813.1">
    <property type="nucleotide sequence ID" value="NZ_CP012713.1"/>
</dbReference>
<feature type="transmembrane region" description="Helical" evidence="1">
    <location>
        <begin position="88"/>
        <end position="107"/>
    </location>
</feature>